<sequence length="161" mass="15914">MTTGGARMLTVGRVAAWVAAATIPLTLAACTMDGVTPSPSSAPASSPPTATSEPAATETPGPGLEAIITIASVDVDGLNATVSGYVSGIIEDGGACTFELTGPTGTVVRAETTGIADRSTTSCGAASIPIDRLSSGTWSVELGYRSDAADVISEPTTLEVP</sequence>
<dbReference type="RefSeq" id="WP_204393196.1">
    <property type="nucleotide sequence ID" value="NZ_JAFBBW010000001.1"/>
</dbReference>
<feature type="compositionally biased region" description="Low complexity" evidence="1">
    <location>
        <begin position="36"/>
        <end position="60"/>
    </location>
</feature>
<keyword evidence="2" id="KW-0732">Signal</keyword>
<name>A0ABV9R6V9_9MICO</name>
<evidence type="ECO:0000256" key="2">
    <source>
        <dbReference type="SAM" id="SignalP"/>
    </source>
</evidence>
<comment type="caution">
    <text evidence="3">The sequence shown here is derived from an EMBL/GenBank/DDBJ whole genome shotgun (WGS) entry which is preliminary data.</text>
</comment>
<dbReference type="PROSITE" id="PS51257">
    <property type="entry name" value="PROKAR_LIPOPROTEIN"/>
    <property type="match status" value="1"/>
</dbReference>
<dbReference type="EMBL" id="JBHSJC010000001">
    <property type="protein sequence ID" value="MFC4829463.1"/>
    <property type="molecule type" value="Genomic_DNA"/>
</dbReference>
<dbReference type="Proteomes" id="UP001595960">
    <property type="component" value="Unassembled WGS sequence"/>
</dbReference>
<proteinExistence type="predicted"/>
<gene>
    <name evidence="3" type="ORF">ACFPER_11720</name>
</gene>
<feature type="signal peptide" evidence="2">
    <location>
        <begin position="1"/>
        <end position="28"/>
    </location>
</feature>
<evidence type="ECO:0000256" key="1">
    <source>
        <dbReference type="SAM" id="MobiDB-lite"/>
    </source>
</evidence>
<feature type="chain" id="PRO_5046949975" description="Bacterial spore germination immunoglobulin-like domain-containing protein" evidence="2">
    <location>
        <begin position="29"/>
        <end position="161"/>
    </location>
</feature>
<dbReference type="InterPro" id="IPR017868">
    <property type="entry name" value="Filamin/ABP280_repeat-like"/>
</dbReference>
<evidence type="ECO:0008006" key="5">
    <source>
        <dbReference type="Google" id="ProtNLM"/>
    </source>
</evidence>
<protein>
    <recommendedName>
        <fullName evidence="5">Bacterial spore germination immunoglobulin-like domain-containing protein</fullName>
    </recommendedName>
</protein>
<reference evidence="4" key="1">
    <citation type="journal article" date="2019" name="Int. J. Syst. Evol. Microbiol.">
        <title>The Global Catalogue of Microorganisms (GCM) 10K type strain sequencing project: providing services to taxonomists for standard genome sequencing and annotation.</title>
        <authorList>
            <consortium name="The Broad Institute Genomics Platform"/>
            <consortium name="The Broad Institute Genome Sequencing Center for Infectious Disease"/>
            <person name="Wu L."/>
            <person name="Ma J."/>
        </authorList>
    </citation>
    <scope>NUCLEOTIDE SEQUENCE [LARGE SCALE GENOMIC DNA]</scope>
    <source>
        <strain evidence="4">CGMCC 1.12192</strain>
    </source>
</reference>
<feature type="region of interest" description="Disordered" evidence="1">
    <location>
        <begin position="34"/>
        <end position="63"/>
    </location>
</feature>
<dbReference type="PROSITE" id="PS50194">
    <property type="entry name" value="FILAMIN_REPEAT"/>
    <property type="match status" value="1"/>
</dbReference>
<accession>A0ABV9R6V9</accession>
<organism evidence="3 4">
    <name type="scientific">Agromyces aurantiacus</name>
    <dbReference type="NCBI Taxonomy" id="165814"/>
    <lineage>
        <taxon>Bacteria</taxon>
        <taxon>Bacillati</taxon>
        <taxon>Actinomycetota</taxon>
        <taxon>Actinomycetes</taxon>
        <taxon>Micrococcales</taxon>
        <taxon>Microbacteriaceae</taxon>
        <taxon>Agromyces</taxon>
    </lineage>
</organism>
<evidence type="ECO:0000313" key="4">
    <source>
        <dbReference type="Proteomes" id="UP001595960"/>
    </source>
</evidence>
<keyword evidence="4" id="KW-1185">Reference proteome</keyword>
<evidence type="ECO:0000313" key="3">
    <source>
        <dbReference type="EMBL" id="MFC4829463.1"/>
    </source>
</evidence>